<dbReference type="GO" id="GO:0008200">
    <property type="term" value="F:ion channel inhibitor activity"/>
    <property type="evidence" value="ECO:0007669"/>
    <property type="project" value="InterPro"/>
</dbReference>
<dbReference type="AlphaFoldDB" id="A0A2I9LNQ1"/>
<reference evidence="6" key="1">
    <citation type="journal article" date="2017" name="Toxicon">
        <title>Venom-gland transcriptomics and venom proteomics of the Hentz striped scorpion (Centruroides hentzi; Buthidae) reveal high toxin diversity in a harmless member of a lethal family.</title>
        <authorList>
            <person name="Ward M.J."/>
            <person name="Ellsworth S.A."/>
            <person name="Rokyta D.R."/>
        </authorList>
    </citation>
    <scope>NUCLEOTIDE SEQUENCE</scope>
    <source>
        <tissue evidence="6">Venom gland</tissue>
    </source>
</reference>
<evidence type="ECO:0000256" key="1">
    <source>
        <dbReference type="ARBA" id="ARBA00004613"/>
    </source>
</evidence>
<organism evidence="6">
    <name type="scientific">Centruroides hentzi</name>
    <dbReference type="NCBI Taxonomy" id="88313"/>
    <lineage>
        <taxon>Eukaryota</taxon>
        <taxon>Metazoa</taxon>
        <taxon>Ecdysozoa</taxon>
        <taxon>Arthropoda</taxon>
        <taxon>Chelicerata</taxon>
        <taxon>Arachnida</taxon>
        <taxon>Scorpiones</taxon>
        <taxon>Buthida</taxon>
        <taxon>Buthoidea</taxon>
        <taxon>Buthidae</taxon>
        <taxon>Centruroides</taxon>
    </lineage>
</organism>
<dbReference type="InterPro" id="IPR001947">
    <property type="entry name" value="Scorpion_toxinS_K_inh"/>
</dbReference>
<keyword evidence="2" id="KW-0964">Secreted</keyword>
<comment type="subcellular location">
    <subcellularLocation>
        <location evidence="1">Secreted</location>
    </subcellularLocation>
</comment>
<keyword evidence="4" id="KW-0872">Ion channel impairing toxin</keyword>
<protein>
    <submittedName>
        <fullName evidence="6">AKTx</fullName>
    </submittedName>
</protein>
<evidence type="ECO:0000256" key="5">
    <source>
        <dbReference type="SAM" id="SignalP"/>
    </source>
</evidence>
<dbReference type="Pfam" id="PF00451">
    <property type="entry name" value="Toxin_2"/>
    <property type="match status" value="1"/>
</dbReference>
<evidence type="ECO:0000256" key="3">
    <source>
        <dbReference type="ARBA" id="ARBA00022773"/>
    </source>
</evidence>
<evidence type="ECO:0000256" key="2">
    <source>
        <dbReference type="ARBA" id="ARBA00022525"/>
    </source>
</evidence>
<keyword evidence="5" id="KW-0732">Signal</keyword>
<dbReference type="PRINTS" id="PR00286">
    <property type="entry name" value="CHARYBDTOXIN"/>
</dbReference>
<dbReference type="Gene3D" id="3.30.30.10">
    <property type="entry name" value="Knottin, scorpion toxin-like"/>
    <property type="match status" value="1"/>
</dbReference>
<keyword evidence="3" id="KW-0632">Potassium channel impairing toxin</keyword>
<feature type="chain" id="PRO_5014442986" evidence="5">
    <location>
        <begin position="23"/>
        <end position="63"/>
    </location>
</feature>
<dbReference type="GO" id="GO:0005576">
    <property type="term" value="C:extracellular region"/>
    <property type="evidence" value="ECO:0007669"/>
    <property type="project" value="UniProtKB-SubCell"/>
</dbReference>
<evidence type="ECO:0000256" key="4">
    <source>
        <dbReference type="ARBA" id="ARBA00022872"/>
    </source>
</evidence>
<feature type="signal peptide" evidence="5">
    <location>
        <begin position="1"/>
        <end position="22"/>
    </location>
</feature>
<accession>A0A2I9LNQ1</accession>
<dbReference type="SUPFAM" id="SSF57095">
    <property type="entry name" value="Scorpion toxin-like"/>
    <property type="match status" value="1"/>
</dbReference>
<sequence>MKAFYGIMIILLCCSMFNLNFSQLQTTFIDVACTVSKECWEPCKKVFGVDRGKCMGKKCKCYP</sequence>
<dbReference type="PROSITE" id="PS01138">
    <property type="entry name" value="SCORP_SHORT_TOXIN"/>
    <property type="match status" value="1"/>
</dbReference>
<dbReference type="InterPro" id="IPR036574">
    <property type="entry name" value="Scorpion_toxin-like_sf"/>
</dbReference>
<name>A0A2I9LNQ1_9SCOR</name>
<dbReference type="EMBL" id="GFWZ01000026">
    <property type="protein sequence ID" value="MBW20016.1"/>
    <property type="molecule type" value="Transcribed_RNA"/>
</dbReference>
<evidence type="ECO:0000313" key="6">
    <source>
        <dbReference type="EMBL" id="MBW20016.1"/>
    </source>
</evidence>
<dbReference type="GO" id="GO:0015459">
    <property type="term" value="F:potassium channel regulator activity"/>
    <property type="evidence" value="ECO:0007669"/>
    <property type="project" value="UniProtKB-KW"/>
</dbReference>
<keyword evidence="3" id="KW-0800">Toxin</keyword>
<proteinExistence type="predicted"/>